<protein>
    <recommendedName>
        <fullName evidence="3">alpha-glucosidase</fullName>
        <ecNumber evidence="3">3.2.1.20</ecNumber>
    </recommendedName>
</protein>
<dbReference type="InterPro" id="IPR000322">
    <property type="entry name" value="Glyco_hydro_31_TIM"/>
</dbReference>
<evidence type="ECO:0000313" key="9">
    <source>
        <dbReference type="EMBL" id="TKA63984.1"/>
    </source>
</evidence>
<organism evidence="9 10">
    <name type="scientific">Friedmanniomyces simplex</name>
    <dbReference type="NCBI Taxonomy" id="329884"/>
    <lineage>
        <taxon>Eukaryota</taxon>
        <taxon>Fungi</taxon>
        <taxon>Dikarya</taxon>
        <taxon>Ascomycota</taxon>
        <taxon>Pezizomycotina</taxon>
        <taxon>Dothideomycetes</taxon>
        <taxon>Dothideomycetidae</taxon>
        <taxon>Mycosphaerellales</taxon>
        <taxon>Teratosphaeriaceae</taxon>
        <taxon>Friedmanniomyces</taxon>
    </lineage>
</organism>
<evidence type="ECO:0000256" key="6">
    <source>
        <dbReference type="ARBA" id="ARBA00023295"/>
    </source>
</evidence>
<keyword evidence="5" id="KW-0325">Glycoprotein</keyword>
<comment type="similarity">
    <text evidence="2 7">Belongs to the glycosyl hydrolase 31 family.</text>
</comment>
<dbReference type="Proteomes" id="UP000309340">
    <property type="component" value="Unassembled WGS sequence"/>
</dbReference>
<dbReference type="GO" id="GO:0004558">
    <property type="term" value="F:alpha-1,4-glucosidase activity"/>
    <property type="evidence" value="ECO:0007669"/>
    <property type="project" value="UniProtKB-EC"/>
</dbReference>
<dbReference type="Gene3D" id="3.20.20.80">
    <property type="entry name" value="Glycosidases"/>
    <property type="match status" value="1"/>
</dbReference>
<evidence type="ECO:0000256" key="3">
    <source>
        <dbReference type="ARBA" id="ARBA00012741"/>
    </source>
</evidence>
<dbReference type="EC" id="3.2.1.20" evidence="3"/>
<keyword evidence="4 7" id="KW-0378">Hydrolase</keyword>
<sequence length="157" mass="17645">VAQQNSETVGKAALMPYWALGFHQCCYGMRDVYVVIEVAANYSAAGIPIETMWTYVDYVYLRRVFTLDPNRFPLRIVQSCDANPYGNSILVSPVSDENSTTTSIYLPQDIFHDFWIHEVVQGQGDFVTLSNVFYTTIPLHYKGGSVAPLHTNSANDH</sequence>
<feature type="non-terminal residue" evidence="9">
    <location>
        <position position="1"/>
    </location>
</feature>
<comment type="catalytic activity">
    <reaction evidence="1">
        <text>Hydrolysis of terminal, non-reducing (1-&gt;4)-linked alpha-D-glucose residues with release of alpha-D-glucose.</text>
        <dbReference type="EC" id="3.2.1.20"/>
    </reaction>
</comment>
<dbReference type="Pfam" id="PF01055">
    <property type="entry name" value="Glyco_hydro_31_2nd"/>
    <property type="match status" value="1"/>
</dbReference>
<dbReference type="AlphaFoldDB" id="A0A4U0WLG2"/>
<accession>A0A4U0WLG2</accession>
<feature type="domain" description="Glycoside hydrolase family 31 TIM barrel" evidence="8">
    <location>
        <begin position="13"/>
        <end position="85"/>
    </location>
</feature>
<evidence type="ECO:0000256" key="5">
    <source>
        <dbReference type="ARBA" id="ARBA00023180"/>
    </source>
</evidence>
<dbReference type="Gene3D" id="2.60.40.4040">
    <property type="match status" value="1"/>
</dbReference>
<proteinExistence type="inferred from homology"/>
<keyword evidence="6 7" id="KW-0326">Glycosidase</keyword>
<evidence type="ECO:0000256" key="7">
    <source>
        <dbReference type="RuleBase" id="RU361185"/>
    </source>
</evidence>
<evidence type="ECO:0000256" key="2">
    <source>
        <dbReference type="ARBA" id="ARBA00007806"/>
    </source>
</evidence>
<comment type="caution">
    <text evidence="9">The sequence shown here is derived from an EMBL/GenBank/DDBJ whole genome shotgun (WGS) entry which is preliminary data.</text>
</comment>
<evidence type="ECO:0000313" key="10">
    <source>
        <dbReference type="Proteomes" id="UP000309340"/>
    </source>
</evidence>
<dbReference type="PANTHER" id="PTHR22762">
    <property type="entry name" value="ALPHA-GLUCOSIDASE"/>
    <property type="match status" value="1"/>
</dbReference>
<keyword evidence="10" id="KW-1185">Reference proteome</keyword>
<dbReference type="EMBL" id="NAJQ01000885">
    <property type="protein sequence ID" value="TKA63984.1"/>
    <property type="molecule type" value="Genomic_DNA"/>
</dbReference>
<reference evidence="9 10" key="1">
    <citation type="submission" date="2017-03" db="EMBL/GenBank/DDBJ databases">
        <title>Genomes of endolithic fungi from Antarctica.</title>
        <authorList>
            <person name="Coleine C."/>
            <person name="Masonjones S."/>
            <person name="Stajich J.E."/>
        </authorList>
    </citation>
    <scope>NUCLEOTIDE SEQUENCE [LARGE SCALE GENOMIC DNA]</scope>
    <source>
        <strain evidence="9 10">CCFEE 5184</strain>
    </source>
</reference>
<dbReference type="PANTHER" id="PTHR22762:SF67">
    <property type="entry name" value="ALPHA_BETA-GLUCOSIDASE AGDC-RELATED"/>
    <property type="match status" value="1"/>
</dbReference>
<evidence type="ECO:0000256" key="4">
    <source>
        <dbReference type="ARBA" id="ARBA00022801"/>
    </source>
</evidence>
<name>A0A4U0WLG2_9PEZI</name>
<dbReference type="SUPFAM" id="SSF51011">
    <property type="entry name" value="Glycosyl hydrolase domain"/>
    <property type="match status" value="1"/>
</dbReference>
<dbReference type="SUPFAM" id="SSF51445">
    <property type="entry name" value="(Trans)glycosidases"/>
    <property type="match status" value="1"/>
</dbReference>
<evidence type="ECO:0000259" key="8">
    <source>
        <dbReference type="Pfam" id="PF01055"/>
    </source>
</evidence>
<dbReference type="InterPro" id="IPR017853">
    <property type="entry name" value="GH"/>
</dbReference>
<dbReference type="OrthoDB" id="3813034at2759"/>
<dbReference type="GO" id="GO:0005975">
    <property type="term" value="P:carbohydrate metabolic process"/>
    <property type="evidence" value="ECO:0007669"/>
    <property type="project" value="InterPro"/>
</dbReference>
<gene>
    <name evidence="9" type="ORF">B0A55_11562</name>
</gene>
<dbReference type="STRING" id="329884.A0A4U0WLG2"/>
<evidence type="ECO:0000256" key="1">
    <source>
        <dbReference type="ARBA" id="ARBA00001657"/>
    </source>
</evidence>